<gene>
    <name evidence="2" type="ORF">GPUH_LOCUS24360</name>
</gene>
<dbReference type="WBParaSite" id="GPUH_0002438901-mRNA-1">
    <property type="protein sequence ID" value="GPUH_0002438901-mRNA-1"/>
    <property type="gene ID" value="GPUH_0002438901"/>
</dbReference>
<reference evidence="2 3" key="2">
    <citation type="submission" date="2018-11" db="EMBL/GenBank/DDBJ databases">
        <authorList>
            <consortium name="Pathogen Informatics"/>
        </authorList>
    </citation>
    <scope>NUCLEOTIDE SEQUENCE [LARGE SCALE GENOMIC DNA]</scope>
</reference>
<dbReference type="Proteomes" id="UP000271098">
    <property type="component" value="Unassembled WGS sequence"/>
</dbReference>
<evidence type="ECO:0000313" key="3">
    <source>
        <dbReference type="Proteomes" id="UP000271098"/>
    </source>
</evidence>
<sequence length="318" mass="36457">MAGDVQRDVPQDDHCVIALYYSTLKSIMPVYDESRPACTMAPRLAPAEIQKSVMITTNVTPLMLEDRTVYRYSVRIVATFGRGERSKKTIDLPLYDESRPACTMAPRLAPAEIQKSVVVTTNFTPLMLEDRTVYRYSVRVVATFGRGERSKKTIDLCSGKQDSHRAAKCIALLHFALRKFRQIRDFAYAYDSASTLFTNQPLPIEEVSRIIIRSNASEELRKILGDGVTATIEIVECREYSHTFRITDFKSSITPDLLEQDRSLRQFFEILTNQKGLRRLVFPMSFAVVAVHEVFLVFMRFCRPLPKRFKQIYPGIFN</sequence>
<evidence type="ECO:0000313" key="4">
    <source>
        <dbReference type="WBParaSite" id="GPUH_0002438901-mRNA-1"/>
    </source>
</evidence>
<evidence type="ECO:0000256" key="1">
    <source>
        <dbReference type="SAM" id="Phobius"/>
    </source>
</evidence>
<reference evidence="4" key="1">
    <citation type="submission" date="2016-06" db="UniProtKB">
        <authorList>
            <consortium name="WormBaseParasite"/>
        </authorList>
    </citation>
    <scope>IDENTIFICATION</scope>
</reference>
<accession>A0A183ETR8</accession>
<name>A0A183ETR8_9BILA</name>
<keyword evidence="1" id="KW-0812">Transmembrane</keyword>
<dbReference type="AlphaFoldDB" id="A0A183ETR8"/>
<organism evidence="4">
    <name type="scientific">Gongylonema pulchrum</name>
    <dbReference type="NCBI Taxonomy" id="637853"/>
    <lineage>
        <taxon>Eukaryota</taxon>
        <taxon>Metazoa</taxon>
        <taxon>Ecdysozoa</taxon>
        <taxon>Nematoda</taxon>
        <taxon>Chromadorea</taxon>
        <taxon>Rhabditida</taxon>
        <taxon>Spirurina</taxon>
        <taxon>Spiruromorpha</taxon>
        <taxon>Spiruroidea</taxon>
        <taxon>Gongylonematidae</taxon>
        <taxon>Gongylonema</taxon>
    </lineage>
</organism>
<dbReference type="OrthoDB" id="10483340at2759"/>
<keyword evidence="1" id="KW-0472">Membrane</keyword>
<dbReference type="EMBL" id="UYRT01100886">
    <property type="protein sequence ID" value="VDN42737.1"/>
    <property type="molecule type" value="Genomic_DNA"/>
</dbReference>
<protein>
    <submittedName>
        <fullName evidence="4">Cadherin domain-containing protein</fullName>
    </submittedName>
</protein>
<keyword evidence="1" id="KW-1133">Transmembrane helix</keyword>
<keyword evidence="3" id="KW-1185">Reference proteome</keyword>
<evidence type="ECO:0000313" key="2">
    <source>
        <dbReference type="EMBL" id="VDN42737.1"/>
    </source>
</evidence>
<feature type="transmembrane region" description="Helical" evidence="1">
    <location>
        <begin position="280"/>
        <end position="302"/>
    </location>
</feature>
<proteinExistence type="predicted"/>